<organism evidence="2 3">
    <name type="scientific">Pseudonocardia abyssalis</name>
    <dbReference type="NCBI Taxonomy" id="2792008"/>
    <lineage>
        <taxon>Bacteria</taxon>
        <taxon>Bacillati</taxon>
        <taxon>Actinomycetota</taxon>
        <taxon>Actinomycetes</taxon>
        <taxon>Pseudonocardiales</taxon>
        <taxon>Pseudonocardiaceae</taxon>
        <taxon>Pseudonocardia</taxon>
    </lineage>
</organism>
<comment type="caution">
    <text evidence="2">The sequence shown here is derived from an EMBL/GenBank/DDBJ whole genome shotgun (WGS) entry which is preliminary data.</text>
</comment>
<feature type="compositionally biased region" description="Low complexity" evidence="1">
    <location>
        <begin position="12"/>
        <end position="27"/>
    </location>
</feature>
<reference evidence="2 3" key="1">
    <citation type="submission" date="2020-11" db="EMBL/GenBank/DDBJ databases">
        <title>Pseudonocardia abyssalis sp. nov. and Pseudonocardia oceani sp. nov., description and phylogenomic analysis of two novel actinomycetes isolated from the deep Southern Ocean.</title>
        <authorList>
            <person name="Parra J."/>
        </authorList>
    </citation>
    <scope>NUCLEOTIDE SEQUENCE [LARGE SCALE GENOMIC DNA]</scope>
    <source>
        <strain evidence="2 3">KRD-168</strain>
    </source>
</reference>
<dbReference type="EMBL" id="JADQDK010000001">
    <property type="protein sequence ID" value="MBW0133111.1"/>
    <property type="molecule type" value="Genomic_DNA"/>
</dbReference>
<dbReference type="RefSeq" id="WP_218615771.1">
    <property type="nucleotide sequence ID" value="NZ_JADQDK010000001.1"/>
</dbReference>
<dbReference type="PROSITE" id="PS51257">
    <property type="entry name" value="PROKAR_LIPOPROTEIN"/>
    <property type="match status" value="1"/>
</dbReference>
<keyword evidence="3" id="KW-1185">Reference proteome</keyword>
<proteinExistence type="predicted"/>
<evidence type="ECO:0000256" key="1">
    <source>
        <dbReference type="SAM" id="MobiDB-lite"/>
    </source>
</evidence>
<feature type="region of interest" description="Disordered" evidence="1">
    <location>
        <begin position="1"/>
        <end position="27"/>
    </location>
</feature>
<protein>
    <submittedName>
        <fullName evidence="2">Uncharacterized protein</fullName>
    </submittedName>
</protein>
<gene>
    <name evidence="2" type="ORF">I4I81_02405</name>
</gene>
<evidence type="ECO:0000313" key="2">
    <source>
        <dbReference type="EMBL" id="MBW0133111.1"/>
    </source>
</evidence>
<dbReference type="Proteomes" id="UP000694287">
    <property type="component" value="Unassembled WGS sequence"/>
</dbReference>
<name>A0ABS6ULK8_9PSEU</name>
<evidence type="ECO:0000313" key="3">
    <source>
        <dbReference type="Proteomes" id="UP000694287"/>
    </source>
</evidence>
<accession>A0ABS6ULK8</accession>
<sequence>MPGRPPFRRWSGALRPGRAPRPAVPAGATGSVCGCPISTRRDGSLLPIAWSAAPIDLPNGRGTVLSFQDRTAGCHGPVDAGRDGLFADPRWLAREHHISLRLLQSLFAEDGDSPARCIREQRLLLARRPLLEGTPVGVAVDSATSAPSPARSGAGRV</sequence>